<evidence type="ECO:0000259" key="2">
    <source>
        <dbReference type="Pfam" id="PF00534"/>
    </source>
</evidence>
<dbReference type="GO" id="GO:0016757">
    <property type="term" value="F:glycosyltransferase activity"/>
    <property type="evidence" value="ECO:0007669"/>
    <property type="project" value="InterPro"/>
</dbReference>
<dbReference type="Gene3D" id="3.40.50.2000">
    <property type="entry name" value="Glycogen Phosphorylase B"/>
    <property type="match status" value="3"/>
</dbReference>
<name>A0A512M5G9_9BACT</name>
<dbReference type="SUPFAM" id="SSF53756">
    <property type="entry name" value="UDP-Glycosyltransferase/glycogen phosphorylase"/>
    <property type="match status" value="1"/>
</dbReference>
<proteinExistence type="predicted"/>
<evidence type="ECO:0000256" key="1">
    <source>
        <dbReference type="ARBA" id="ARBA00022679"/>
    </source>
</evidence>
<protein>
    <recommendedName>
        <fullName evidence="2">Glycosyl transferase family 1 domain-containing protein</fullName>
    </recommendedName>
</protein>
<evidence type="ECO:0000313" key="3">
    <source>
        <dbReference type="EMBL" id="GEP41966.1"/>
    </source>
</evidence>
<sequence>MRIAILHYTLPPVIGGVERVIRDQAAALRKLGHEVTLMVRKDELIVEGYDAVIVHNVFTMPFDLEWTRELTRLALTHAKVRWINWVHDVCAVNPAYAHVTWVEPVPQAMHVAVSEVRRTDYARATGLALEGIRVIPNGLDLTSVLGLTERIADLALAYGERDLVLVHPTRLVRRKNIELGLRVIAALREAGCDAVYAITGAPDPHQADGVAYHRELKALAVGLGIMQHVCFLGEDGALTDDDVRGLYAVADALFFPSTGEGFGLPLLEAVAHRLPVFCSALPVHEEVLGSLGHYFESEEDPKTISARIMRWLTDAQPTHHRKFLRRRFDIVKICQEHLEPLLLTAIE</sequence>
<dbReference type="Pfam" id="PF00534">
    <property type="entry name" value="Glycos_transf_1"/>
    <property type="match status" value="1"/>
</dbReference>
<dbReference type="AlphaFoldDB" id="A0A512M5G9"/>
<accession>A0A512M5G9</accession>
<dbReference type="RefSeq" id="WP_170266631.1">
    <property type="nucleotide sequence ID" value="NZ_BKAG01000006.1"/>
</dbReference>
<organism evidence="3 4">
    <name type="scientific">Brevifollis gellanilyticus</name>
    <dbReference type="NCBI Taxonomy" id="748831"/>
    <lineage>
        <taxon>Bacteria</taxon>
        <taxon>Pseudomonadati</taxon>
        <taxon>Verrucomicrobiota</taxon>
        <taxon>Verrucomicrobiia</taxon>
        <taxon>Verrucomicrobiales</taxon>
        <taxon>Verrucomicrobiaceae</taxon>
    </lineage>
</organism>
<feature type="domain" description="Glycosyl transferase family 1" evidence="2">
    <location>
        <begin position="160"/>
        <end position="317"/>
    </location>
</feature>
<dbReference type="EMBL" id="BKAG01000006">
    <property type="protein sequence ID" value="GEP41966.1"/>
    <property type="molecule type" value="Genomic_DNA"/>
</dbReference>
<dbReference type="InterPro" id="IPR001296">
    <property type="entry name" value="Glyco_trans_1"/>
</dbReference>
<gene>
    <name evidence="3" type="ORF">BGE01nite_12570</name>
</gene>
<keyword evidence="1" id="KW-0808">Transferase</keyword>
<evidence type="ECO:0000313" key="4">
    <source>
        <dbReference type="Proteomes" id="UP000321577"/>
    </source>
</evidence>
<reference evidence="3 4" key="1">
    <citation type="submission" date="2019-07" db="EMBL/GenBank/DDBJ databases">
        <title>Whole genome shotgun sequence of Brevifollis gellanilyticus NBRC 108608.</title>
        <authorList>
            <person name="Hosoyama A."/>
            <person name="Uohara A."/>
            <person name="Ohji S."/>
            <person name="Ichikawa N."/>
        </authorList>
    </citation>
    <scope>NUCLEOTIDE SEQUENCE [LARGE SCALE GENOMIC DNA]</scope>
    <source>
        <strain evidence="3 4">NBRC 108608</strain>
    </source>
</reference>
<dbReference type="Proteomes" id="UP000321577">
    <property type="component" value="Unassembled WGS sequence"/>
</dbReference>
<dbReference type="PANTHER" id="PTHR46401">
    <property type="entry name" value="GLYCOSYLTRANSFERASE WBBK-RELATED"/>
    <property type="match status" value="1"/>
</dbReference>
<dbReference type="PANTHER" id="PTHR46401:SF2">
    <property type="entry name" value="GLYCOSYLTRANSFERASE WBBK-RELATED"/>
    <property type="match status" value="1"/>
</dbReference>
<keyword evidence="4" id="KW-1185">Reference proteome</keyword>
<dbReference type="CDD" id="cd03801">
    <property type="entry name" value="GT4_PimA-like"/>
    <property type="match status" value="1"/>
</dbReference>
<comment type="caution">
    <text evidence="3">The sequence shown here is derived from an EMBL/GenBank/DDBJ whole genome shotgun (WGS) entry which is preliminary data.</text>
</comment>